<keyword evidence="3" id="KW-1185">Reference proteome</keyword>
<protein>
    <recommendedName>
        <fullName evidence="4">Encoded protein</fullName>
    </recommendedName>
</protein>
<proteinExistence type="predicted"/>
<comment type="caution">
    <text evidence="2">The sequence shown here is derived from an EMBL/GenBank/DDBJ whole genome shotgun (WGS) entry which is preliminary data.</text>
</comment>
<evidence type="ECO:0000256" key="1">
    <source>
        <dbReference type="SAM" id="MobiDB-lite"/>
    </source>
</evidence>
<gene>
    <name evidence="2" type="ORF">DUNSADRAFT_7272</name>
</gene>
<name>A0ABQ7FTF1_DUNSA</name>
<accession>A0ABQ7FTF1</accession>
<evidence type="ECO:0000313" key="2">
    <source>
        <dbReference type="EMBL" id="KAF5825733.1"/>
    </source>
</evidence>
<dbReference type="EMBL" id="MU072099">
    <property type="protein sequence ID" value="KAF5825733.1"/>
    <property type="molecule type" value="Genomic_DNA"/>
</dbReference>
<feature type="region of interest" description="Disordered" evidence="1">
    <location>
        <begin position="1"/>
        <end position="23"/>
    </location>
</feature>
<sequence length="177" mass="18475">MAHRLGHWGMRSEGSPAARNGHPRALARQAELVSFMLRSSVQGKGPCAASSGQVPQAAPAAGVHGSTQGVPCKAGGQGEIEEEDEGGALLAEHESGLAARVGLEAGKGQETVVENQEYVMCEGGKCFTAVVCSRRATQSNREQHRATVNVSNSSQGSLHDAIIAARTLFDLLLCDEL</sequence>
<feature type="region of interest" description="Disordered" evidence="1">
    <location>
        <begin position="46"/>
        <end position="82"/>
    </location>
</feature>
<evidence type="ECO:0008006" key="4">
    <source>
        <dbReference type="Google" id="ProtNLM"/>
    </source>
</evidence>
<evidence type="ECO:0000313" key="3">
    <source>
        <dbReference type="Proteomes" id="UP000815325"/>
    </source>
</evidence>
<organism evidence="2 3">
    <name type="scientific">Dunaliella salina</name>
    <name type="common">Green alga</name>
    <name type="synonym">Protococcus salinus</name>
    <dbReference type="NCBI Taxonomy" id="3046"/>
    <lineage>
        <taxon>Eukaryota</taxon>
        <taxon>Viridiplantae</taxon>
        <taxon>Chlorophyta</taxon>
        <taxon>core chlorophytes</taxon>
        <taxon>Chlorophyceae</taxon>
        <taxon>CS clade</taxon>
        <taxon>Chlamydomonadales</taxon>
        <taxon>Dunaliellaceae</taxon>
        <taxon>Dunaliella</taxon>
    </lineage>
</organism>
<reference evidence="2" key="1">
    <citation type="submission" date="2017-08" db="EMBL/GenBank/DDBJ databases">
        <authorList>
            <person name="Polle J.E."/>
            <person name="Barry K."/>
            <person name="Cushman J."/>
            <person name="Schmutz J."/>
            <person name="Tran D."/>
            <person name="Hathwaick L.T."/>
            <person name="Yim W.C."/>
            <person name="Jenkins J."/>
            <person name="Mckie-Krisberg Z.M."/>
            <person name="Prochnik S."/>
            <person name="Lindquist E."/>
            <person name="Dockter R.B."/>
            <person name="Adam C."/>
            <person name="Molina H."/>
            <person name="Bunkerborg J."/>
            <person name="Jin E."/>
            <person name="Buchheim M."/>
            <person name="Magnuson J."/>
        </authorList>
    </citation>
    <scope>NUCLEOTIDE SEQUENCE</scope>
    <source>
        <strain evidence="2">CCAP 19/18</strain>
    </source>
</reference>
<dbReference type="Proteomes" id="UP000815325">
    <property type="component" value="Unassembled WGS sequence"/>
</dbReference>